<feature type="transmembrane region" description="Helical" evidence="2">
    <location>
        <begin position="29"/>
        <end position="49"/>
    </location>
</feature>
<feature type="transmembrane region" description="Helical" evidence="2">
    <location>
        <begin position="186"/>
        <end position="204"/>
    </location>
</feature>
<comment type="caution">
    <text evidence="3">The sequence shown here is derived from an EMBL/GenBank/DDBJ whole genome shotgun (WGS) entry which is preliminary data.</text>
</comment>
<feature type="region of interest" description="Disordered" evidence="1">
    <location>
        <begin position="228"/>
        <end position="258"/>
    </location>
</feature>
<evidence type="ECO:0000256" key="2">
    <source>
        <dbReference type="SAM" id="Phobius"/>
    </source>
</evidence>
<feature type="transmembrane region" description="Helical" evidence="2">
    <location>
        <begin position="56"/>
        <end position="82"/>
    </location>
</feature>
<feature type="compositionally biased region" description="Polar residues" evidence="1">
    <location>
        <begin position="228"/>
        <end position="242"/>
    </location>
</feature>
<organism evidence="3 4">
    <name type="scientific">Tilletiaria anomala (strain ATCC 24038 / CBS 436.72 / UBC 951)</name>
    <dbReference type="NCBI Taxonomy" id="1037660"/>
    <lineage>
        <taxon>Eukaryota</taxon>
        <taxon>Fungi</taxon>
        <taxon>Dikarya</taxon>
        <taxon>Basidiomycota</taxon>
        <taxon>Ustilaginomycotina</taxon>
        <taxon>Exobasidiomycetes</taxon>
        <taxon>Georgefischeriales</taxon>
        <taxon>Tilletiariaceae</taxon>
        <taxon>Tilletiaria</taxon>
    </lineage>
</organism>
<dbReference type="EMBL" id="JMSN01000098">
    <property type="protein sequence ID" value="KDN39931.1"/>
    <property type="molecule type" value="Genomic_DNA"/>
</dbReference>
<sequence>MVRSSASLACLLVHPSGRRQITHIELTLALIWPAENFPLFSFTLSLAIWSHFTPIAAVIIMIGLGLLGLLTGCLAAANAAKWNSAEQDLFVGPISIISPRGASGYLAFVAFVTFFTAAVAFPLIGHDVAMLASSLAWLVIAVTYSFLWLTAAAALSGTQGELPCGGKLSYFGIPCALGNATLAFSWIGWVVTIANVIAAGLYYWKRNDIVPGSRPWRRSYITESSPASANKLGSISRPQPQGTPLEEVGYNSYQTRLQ</sequence>
<feature type="transmembrane region" description="Helical" evidence="2">
    <location>
        <begin position="102"/>
        <end position="123"/>
    </location>
</feature>
<keyword evidence="2" id="KW-0472">Membrane</keyword>
<protein>
    <recommendedName>
        <fullName evidence="5">MARVEL domain-containing protein</fullName>
    </recommendedName>
</protein>
<dbReference type="InParanoid" id="A0A066VER4"/>
<dbReference type="Proteomes" id="UP000027361">
    <property type="component" value="Unassembled WGS sequence"/>
</dbReference>
<keyword evidence="2" id="KW-1133">Transmembrane helix</keyword>
<accession>A0A066VER4</accession>
<dbReference type="RefSeq" id="XP_013241214.1">
    <property type="nucleotide sequence ID" value="XM_013385760.1"/>
</dbReference>
<proteinExistence type="predicted"/>
<reference evidence="3 4" key="1">
    <citation type="submission" date="2014-05" db="EMBL/GenBank/DDBJ databases">
        <title>Draft genome sequence of a rare smut relative, Tilletiaria anomala UBC 951.</title>
        <authorList>
            <consortium name="DOE Joint Genome Institute"/>
            <person name="Toome M."/>
            <person name="Kuo A."/>
            <person name="Henrissat B."/>
            <person name="Lipzen A."/>
            <person name="Tritt A."/>
            <person name="Yoshinaga Y."/>
            <person name="Zane M."/>
            <person name="Barry K."/>
            <person name="Grigoriev I.V."/>
            <person name="Spatafora J.W."/>
            <person name="Aimea M.C."/>
        </authorList>
    </citation>
    <scope>NUCLEOTIDE SEQUENCE [LARGE SCALE GENOMIC DNA]</scope>
    <source>
        <strain evidence="3 4">UBC 951</strain>
    </source>
</reference>
<evidence type="ECO:0000313" key="4">
    <source>
        <dbReference type="Proteomes" id="UP000027361"/>
    </source>
</evidence>
<gene>
    <name evidence="3" type="ORF">K437DRAFT_275882</name>
</gene>
<name>A0A066VER4_TILAU</name>
<dbReference type="GeneID" id="25266670"/>
<evidence type="ECO:0000256" key="1">
    <source>
        <dbReference type="SAM" id="MobiDB-lite"/>
    </source>
</evidence>
<dbReference type="HOGENOM" id="CLU_1078430_0_0_1"/>
<keyword evidence="4" id="KW-1185">Reference proteome</keyword>
<feature type="transmembrane region" description="Helical" evidence="2">
    <location>
        <begin position="135"/>
        <end position="155"/>
    </location>
</feature>
<evidence type="ECO:0008006" key="5">
    <source>
        <dbReference type="Google" id="ProtNLM"/>
    </source>
</evidence>
<keyword evidence="2" id="KW-0812">Transmembrane</keyword>
<dbReference type="AlphaFoldDB" id="A0A066VER4"/>
<evidence type="ECO:0000313" key="3">
    <source>
        <dbReference type="EMBL" id="KDN39931.1"/>
    </source>
</evidence>